<reference evidence="1" key="1">
    <citation type="journal article" date="2014" name="Front. Microbiol.">
        <title>High frequency of phylogenetically diverse reductive dehalogenase-homologous genes in deep subseafloor sedimentary metagenomes.</title>
        <authorList>
            <person name="Kawai M."/>
            <person name="Futagami T."/>
            <person name="Toyoda A."/>
            <person name="Takaki Y."/>
            <person name="Nishi S."/>
            <person name="Hori S."/>
            <person name="Arai W."/>
            <person name="Tsubouchi T."/>
            <person name="Morono Y."/>
            <person name="Uchiyama I."/>
            <person name="Ito T."/>
            <person name="Fujiyama A."/>
            <person name="Inagaki F."/>
            <person name="Takami H."/>
        </authorList>
    </citation>
    <scope>NUCLEOTIDE SEQUENCE</scope>
    <source>
        <strain evidence="1">Expedition CK06-06</strain>
    </source>
</reference>
<organism evidence="1">
    <name type="scientific">marine sediment metagenome</name>
    <dbReference type="NCBI Taxonomy" id="412755"/>
    <lineage>
        <taxon>unclassified sequences</taxon>
        <taxon>metagenomes</taxon>
        <taxon>ecological metagenomes</taxon>
    </lineage>
</organism>
<name>X0X5L2_9ZZZZ</name>
<accession>X0X5L2</accession>
<comment type="caution">
    <text evidence="1">The sequence shown here is derived from an EMBL/GenBank/DDBJ whole genome shotgun (WGS) entry which is preliminary data.</text>
</comment>
<evidence type="ECO:0000313" key="1">
    <source>
        <dbReference type="EMBL" id="GAG38330.1"/>
    </source>
</evidence>
<dbReference type="AlphaFoldDB" id="X0X5L2"/>
<dbReference type="EMBL" id="BARS01045948">
    <property type="protein sequence ID" value="GAG38330.1"/>
    <property type="molecule type" value="Genomic_DNA"/>
</dbReference>
<feature type="non-terminal residue" evidence="1">
    <location>
        <position position="69"/>
    </location>
</feature>
<proteinExistence type="predicted"/>
<protein>
    <submittedName>
        <fullName evidence="1">Uncharacterized protein</fullName>
    </submittedName>
</protein>
<sequence length="69" mass="7710">MFVVLFDLSGSDIRLADRLTDAIQLKTVRHLRSLGRADQVALVPRMDVRDVLGDRGRVVVETPRPVVQA</sequence>
<gene>
    <name evidence="1" type="ORF">S01H1_69229</name>
</gene>